<dbReference type="AlphaFoldDB" id="A0A5N3QW37"/>
<accession>A0A5N3QW37</accession>
<dbReference type="Proteomes" id="UP000326789">
    <property type="component" value="Unassembled WGS sequence"/>
</dbReference>
<dbReference type="Pfam" id="PF05065">
    <property type="entry name" value="Phage_capsid"/>
    <property type="match status" value="1"/>
</dbReference>
<evidence type="ECO:0000259" key="2">
    <source>
        <dbReference type="Pfam" id="PF05065"/>
    </source>
</evidence>
<organism evidence="3 4">
    <name type="scientific">Vibrio fortis</name>
    <dbReference type="NCBI Taxonomy" id="212667"/>
    <lineage>
        <taxon>Bacteria</taxon>
        <taxon>Pseudomonadati</taxon>
        <taxon>Pseudomonadota</taxon>
        <taxon>Gammaproteobacteria</taxon>
        <taxon>Vibrionales</taxon>
        <taxon>Vibrionaceae</taxon>
        <taxon>Vibrio</taxon>
    </lineage>
</organism>
<dbReference type="NCBIfam" id="TIGR01554">
    <property type="entry name" value="major_cap_HK97"/>
    <property type="match status" value="1"/>
</dbReference>
<protein>
    <submittedName>
        <fullName evidence="3">Phage major capsid protein</fullName>
    </submittedName>
</protein>
<dbReference type="EMBL" id="VWSE01000010">
    <property type="protein sequence ID" value="KAB0285465.1"/>
    <property type="molecule type" value="Genomic_DNA"/>
</dbReference>
<name>A0A5N3QW37_9VIBR</name>
<gene>
    <name evidence="3" type="ORF">F2P58_23420</name>
</gene>
<dbReference type="InterPro" id="IPR054612">
    <property type="entry name" value="Phage_capsid-like_C"/>
</dbReference>
<dbReference type="SUPFAM" id="SSF56563">
    <property type="entry name" value="Major capsid protein gp5"/>
    <property type="match status" value="1"/>
</dbReference>
<evidence type="ECO:0000256" key="1">
    <source>
        <dbReference type="ARBA" id="ARBA00004328"/>
    </source>
</evidence>
<reference evidence="3 4" key="1">
    <citation type="submission" date="2019-09" db="EMBL/GenBank/DDBJ databases">
        <title>Whole genome sequence of Vibrio fortis.</title>
        <authorList>
            <person name="Das S.K."/>
        </authorList>
    </citation>
    <scope>NUCLEOTIDE SEQUENCE [LARGE SCALE GENOMIC DNA]</scope>
    <source>
        <strain evidence="3 4">AN60</strain>
    </source>
</reference>
<evidence type="ECO:0000313" key="4">
    <source>
        <dbReference type="Proteomes" id="UP000326789"/>
    </source>
</evidence>
<comment type="subcellular location">
    <subcellularLocation>
        <location evidence="1">Virion</location>
    </subcellularLocation>
</comment>
<sequence length="396" mass="43504">MKFDIKSIAAISNTEEMKAVMLELANELADIEAKGRVGKSTEEAAQEKAQERKDVVRKFLNTAPAKSALDTFAKQLDLTSVGNTIEQELSTEIIKLAIDNSAFLSEIGNQTVSSTDFRQLVLAARPDVQQTGEQDGKTTAVAVTGTQNYTEVSALFAKIFAMPVLTHEIIRDSAIDVEAELMALIAEEWTFKLIAMLLFGDGEKTDGIQNLRGLLNYRIDAGKSFAEALKEDGVRKPDYFQVIKTGVAGKFGTDTESTMDYFIDLQASLPQKYQANAKWYMRLETFSQLKKLRTKDGFPVIEFGKFAVSGSAHGEGYIMLGRPIVIIDQFPKMGANKTPVVYGDLARAFKLVPLAGSDHYIVDEVTTKGAKTIYLDHRFGEIVGNCDAIRVALQAA</sequence>
<dbReference type="RefSeq" id="WP_150873166.1">
    <property type="nucleotide sequence ID" value="NZ_VWSE01000010.1"/>
</dbReference>
<proteinExistence type="predicted"/>
<evidence type="ECO:0000313" key="3">
    <source>
        <dbReference type="EMBL" id="KAB0285465.1"/>
    </source>
</evidence>
<dbReference type="InterPro" id="IPR024455">
    <property type="entry name" value="Phage_capsid"/>
</dbReference>
<comment type="caution">
    <text evidence="3">The sequence shown here is derived from an EMBL/GenBank/DDBJ whole genome shotgun (WGS) entry which is preliminary data.</text>
</comment>
<feature type="domain" description="Phage capsid-like C-terminal" evidence="2">
    <location>
        <begin position="82"/>
        <end position="389"/>
    </location>
</feature>